<keyword evidence="3" id="KW-1185">Reference proteome</keyword>
<feature type="compositionally biased region" description="Basic and acidic residues" evidence="1">
    <location>
        <begin position="221"/>
        <end position="255"/>
    </location>
</feature>
<feature type="region of interest" description="Disordered" evidence="1">
    <location>
        <begin position="146"/>
        <end position="272"/>
    </location>
</feature>
<feature type="region of interest" description="Disordered" evidence="1">
    <location>
        <begin position="285"/>
        <end position="322"/>
    </location>
</feature>
<sequence length="346" mass="36857">MDSGECSVDHWLGFFMGAGIPNRVAADYAVTFSDNRMRLDMLPDLSKDYLRDMNITLMGDVIAILKHAKSVSQKTVSRVGHTSSAPIRPGFRGPDSERAEAPRRTTAAAASASGASRTGGGSTRFTITGLGGISAAVQPHQRRPLGLQPDLLTASGPPRQKITFDNSEPGGAADPPRRTVGTVRTRVEAGAVVRRRVMSSADSPDPDRAPPPRTEGVRSAAARERLAGRDQGFRSAATREVRDVPVRVRTTRESGGEVPRTTGSRLKPPPALARPTVVRTRPVVEEEWAEERPRPVASRLKPPPAAGVKARLGAGGGGQMRLTTAGGKVIKLKGSSVYSRLGDTRR</sequence>
<organism evidence="2 3">
    <name type="scientific">Amphibalanus amphitrite</name>
    <name type="common">Striped barnacle</name>
    <name type="synonym">Balanus amphitrite</name>
    <dbReference type="NCBI Taxonomy" id="1232801"/>
    <lineage>
        <taxon>Eukaryota</taxon>
        <taxon>Metazoa</taxon>
        <taxon>Ecdysozoa</taxon>
        <taxon>Arthropoda</taxon>
        <taxon>Crustacea</taxon>
        <taxon>Multicrustacea</taxon>
        <taxon>Cirripedia</taxon>
        <taxon>Thoracica</taxon>
        <taxon>Thoracicalcarea</taxon>
        <taxon>Balanomorpha</taxon>
        <taxon>Balanoidea</taxon>
        <taxon>Balanidae</taxon>
        <taxon>Amphibalaninae</taxon>
        <taxon>Amphibalanus</taxon>
    </lineage>
</organism>
<dbReference type="SUPFAM" id="SSF47769">
    <property type="entry name" value="SAM/Pointed domain"/>
    <property type="match status" value="1"/>
</dbReference>
<evidence type="ECO:0000313" key="3">
    <source>
        <dbReference type="Proteomes" id="UP000440578"/>
    </source>
</evidence>
<dbReference type="PANTHER" id="PTHR21359:SF1">
    <property type="entry name" value="DUF5577 DOMAIN-CONTAINING PROTEIN"/>
    <property type="match status" value="1"/>
</dbReference>
<reference evidence="2 3" key="1">
    <citation type="submission" date="2019-07" db="EMBL/GenBank/DDBJ databases">
        <title>Draft genome assembly of a fouling barnacle, Amphibalanus amphitrite (Darwin, 1854): The first reference genome for Thecostraca.</title>
        <authorList>
            <person name="Kim W."/>
        </authorList>
    </citation>
    <scope>NUCLEOTIDE SEQUENCE [LARGE SCALE GENOMIC DNA]</scope>
    <source>
        <strain evidence="2">SNU_AA5</strain>
        <tissue evidence="2">Soma without cirri and trophi</tissue>
    </source>
</reference>
<protein>
    <recommendedName>
        <fullName evidence="4">SAM domain-containing protein</fullName>
    </recommendedName>
</protein>
<dbReference type="PANTHER" id="PTHR21359">
    <property type="entry name" value="DUF5577 DOMAIN-CONTAINING PROTEIN"/>
    <property type="match status" value="1"/>
</dbReference>
<dbReference type="Pfam" id="PF18017">
    <property type="entry name" value="SAM_4"/>
    <property type="match status" value="1"/>
</dbReference>
<dbReference type="OrthoDB" id="10067653at2759"/>
<proteinExistence type="predicted"/>
<gene>
    <name evidence="2" type="primary">CS047</name>
    <name evidence="2" type="ORF">FJT64_011375</name>
</gene>
<dbReference type="InterPro" id="IPR013761">
    <property type="entry name" value="SAM/pointed_sf"/>
</dbReference>
<dbReference type="Proteomes" id="UP000440578">
    <property type="component" value="Unassembled WGS sequence"/>
</dbReference>
<dbReference type="AlphaFoldDB" id="A0A6A4V9Q1"/>
<feature type="compositionally biased region" description="Low complexity" evidence="1">
    <location>
        <begin position="104"/>
        <end position="116"/>
    </location>
</feature>
<accession>A0A6A4V9Q1</accession>
<dbReference type="EMBL" id="VIIS01001957">
    <property type="protein sequence ID" value="KAF0290393.1"/>
    <property type="molecule type" value="Genomic_DNA"/>
</dbReference>
<dbReference type="InterPro" id="IPR039161">
    <property type="entry name" value="C19orf47-like"/>
</dbReference>
<name>A0A6A4V9Q1_AMPAM</name>
<feature type="compositionally biased region" description="Polar residues" evidence="1">
    <location>
        <begin position="73"/>
        <end position="85"/>
    </location>
</feature>
<dbReference type="GO" id="GO:0005634">
    <property type="term" value="C:nucleus"/>
    <property type="evidence" value="ECO:0007669"/>
    <property type="project" value="TreeGrafter"/>
</dbReference>
<evidence type="ECO:0000256" key="1">
    <source>
        <dbReference type="SAM" id="MobiDB-lite"/>
    </source>
</evidence>
<feature type="compositionally biased region" description="Basic and acidic residues" evidence="1">
    <location>
        <begin position="94"/>
        <end position="103"/>
    </location>
</feature>
<feature type="region of interest" description="Disordered" evidence="1">
    <location>
        <begin position="73"/>
        <end position="123"/>
    </location>
</feature>
<comment type="caution">
    <text evidence="2">The sequence shown here is derived from an EMBL/GenBank/DDBJ whole genome shotgun (WGS) entry which is preliminary data.</text>
</comment>
<evidence type="ECO:0000313" key="2">
    <source>
        <dbReference type="EMBL" id="KAF0290393.1"/>
    </source>
</evidence>
<feature type="compositionally biased region" description="Low complexity" evidence="1">
    <location>
        <begin position="178"/>
        <end position="192"/>
    </location>
</feature>
<evidence type="ECO:0008006" key="4">
    <source>
        <dbReference type="Google" id="ProtNLM"/>
    </source>
</evidence>
<dbReference type="Gene3D" id="1.10.150.50">
    <property type="entry name" value="Transcription Factor, Ets-1"/>
    <property type="match status" value="1"/>
</dbReference>